<comment type="caution">
    <text evidence="2">The sequence shown here is derived from an EMBL/GenBank/DDBJ whole genome shotgun (WGS) entry which is preliminary data.</text>
</comment>
<reference evidence="2 3" key="1">
    <citation type="journal article" date="2014" name="Genome Biol. Evol.">
        <title>Acetic acid bacteria genomes reveal functional traits for adaptation to life in insect guts.</title>
        <authorList>
            <person name="Chouaia B."/>
            <person name="Gaiarsa S."/>
            <person name="Crotti E."/>
            <person name="Comandatore F."/>
            <person name="Degli Esposti M."/>
            <person name="Ricci I."/>
            <person name="Alma A."/>
            <person name="Favia G."/>
            <person name="Bandi C."/>
            <person name="Daffonchio D."/>
        </authorList>
    </citation>
    <scope>NUCLEOTIDE SEQUENCE [LARGE SCALE GENOMIC DNA]</scope>
    <source>
        <strain evidence="2 3">SF2.1</strain>
    </source>
</reference>
<gene>
    <name evidence="2" type="ORF">ASAP_3166</name>
</gene>
<protein>
    <submittedName>
        <fullName evidence="2">Uncharacterized protein</fullName>
    </submittedName>
</protein>
<dbReference type="EMBL" id="CBLX010000027">
    <property type="protein sequence ID" value="CDG41211.1"/>
    <property type="molecule type" value="Genomic_DNA"/>
</dbReference>
<feature type="region of interest" description="Disordered" evidence="1">
    <location>
        <begin position="1"/>
        <end position="41"/>
    </location>
</feature>
<sequence>MQQAAPEQGPDRSREAPCLLHGAEEAGDAWVPDRAASRRYP</sequence>
<accession>A0A060QM12</accession>
<reference evidence="2 3" key="2">
    <citation type="journal article" date="2014" name="PLoS ONE">
        <title>Evolution of mitochondria reconstructed from the energy metabolism of living bacteria.</title>
        <authorList>
            <person name="Degli Esposti M."/>
            <person name="Chouaia B."/>
            <person name="Comandatore F."/>
            <person name="Crotti E."/>
            <person name="Sassera D."/>
            <person name="Lievens P.M."/>
            <person name="Daffonchio D."/>
            <person name="Bandi C."/>
        </authorList>
    </citation>
    <scope>NUCLEOTIDE SEQUENCE [LARGE SCALE GENOMIC DNA]</scope>
    <source>
        <strain evidence="2 3">SF2.1</strain>
    </source>
</reference>
<dbReference type="AlphaFoldDB" id="A0A060QM12"/>
<evidence type="ECO:0000256" key="1">
    <source>
        <dbReference type="SAM" id="MobiDB-lite"/>
    </source>
</evidence>
<evidence type="ECO:0000313" key="3">
    <source>
        <dbReference type="Proteomes" id="UP000027583"/>
    </source>
</evidence>
<name>A0A060QM12_9PROT</name>
<evidence type="ECO:0000313" key="2">
    <source>
        <dbReference type="EMBL" id="CDG41211.1"/>
    </source>
</evidence>
<dbReference type="Proteomes" id="UP000027583">
    <property type="component" value="Unassembled WGS sequence"/>
</dbReference>
<proteinExistence type="predicted"/>
<organism evidence="2 3">
    <name type="scientific">Asaia bogorensis</name>
    <dbReference type="NCBI Taxonomy" id="91915"/>
    <lineage>
        <taxon>Bacteria</taxon>
        <taxon>Pseudomonadati</taxon>
        <taxon>Pseudomonadota</taxon>
        <taxon>Alphaproteobacteria</taxon>
        <taxon>Acetobacterales</taxon>
        <taxon>Acetobacteraceae</taxon>
        <taxon>Asaia</taxon>
    </lineage>
</organism>